<evidence type="ECO:0000313" key="6">
    <source>
        <dbReference type="Proteomes" id="UP000198564"/>
    </source>
</evidence>
<dbReference type="RefSeq" id="WP_091634487.1">
    <property type="nucleotide sequence ID" value="NZ_FNYW01000016.1"/>
</dbReference>
<evidence type="ECO:0000313" key="5">
    <source>
        <dbReference type="EMBL" id="SEI75288.1"/>
    </source>
</evidence>
<dbReference type="InterPro" id="IPR047194">
    <property type="entry name" value="CwlT-like_lysozyme"/>
</dbReference>
<dbReference type="EMBL" id="FNYW01000016">
    <property type="protein sequence ID" value="SEI75288.1"/>
    <property type="molecule type" value="Genomic_DNA"/>
</dbReference>
<dbReference type="Proteomes" id="UP000198564">
    <property type="component" value="Unassembled WGS sequence"/>
</dbReference>
<dbReference type="AlphaFoldDB" id="A0A1H6T5H6"/>
<evidence type="ECO:0000259" key="4">
    <source>
        <dbReference type="Pfam" id="PF13702"/>
    </source>
</evidence>
<keyword evidence="2" id="KW-0472">Membrane</keyword>
<dbReference type="GO" id="GO:0009986">
    <property type="term" value="C:cell surface"/>
    <property type="evidence" value="ECO:0007669"/>
    <property type="project" value="UniProtKB-SubCell"/>
</dbReference>
<dbReference type="OrthoDB" id="1654978at2"/>
<keyword evidence="2" id="KW-1133">Transmembrane helix</keyword>
<dbReference type="STRING" id="1130080.SAMN04488113_11636"/>
<dbReference type="SUPFAM" id="SSF53955">
    <property type="entry name" value="Lysozyme-like"/>
    <property type="match status" value="1"/>
</dbReference>
<reference evidence="6" key="1">
    <citation type="submission" date="2016-10" db="EMBL/GenBank/DDBJ databases">
        <authorList>
            <person name="Varghese N."/>
            <person name="Submissions S."/>
        </authorList>
    </citation>
    <scope>NUCLEOTIDE SEQUENCE [LARGE SCALE GENOMIC DNA]</scope>
    <source>
        <strain evidence="6">DSM 25751</strain>
    </source>
</reference>
<feature type="domain" description="CwlT-like lysozyme" evidence="4">
    <location>
        <begin position="53"/>
        <end position="178"/>
    </location>
</feature>
<dbReference type="CDD" id="cd16891">
    <property type="entry name" value="CwlT-like"/>
    <property type="match status" value="1"/>
</dbReference>
<dbReference type="Gene3D" id="2.70.70.10">
    <property type="entry name" value="Glucose Permease (Domain IIA)"/>
    <property type="match status" value="1"/>
</dbReference>
<keyword evidence="6" id="KW-1185">Reference proteome</keyword>
<dbReference type="Pfam" id="PF13702">
    <property type="entry name" value="Lysozyme_like"/>
    <property type="match status" value="1"/>
</dbReference>
<feature type="transmembrane region" description="Helical" evidence="2">
    <location>
        <begin position="12"/>
        <end position="33"/>
    </location>
</feature>
<evidence type="ECO:0000256" key="1">
    <source>
        <dbReference type="ARBA" id="ARBA00004241"/>
    </source>
</evidence>
<dbReference type="InterPro" id="IPR023346">
    <property type="entry name" value="Lysozyme-like_dom_sf"/>
</dbReference>
<name>A0A1H6T5H6_9LACT</name>
<feature type="domain" description="M23ase beta-sheet core" evidence="3">
    <location>
        <begin position="233"/>
        <end position="339"/>
    </location>
</feature>
<organism evidence="5 6">
    <name type="scientific">Alkalibacterium gilvum</name>
    <dbReference type="NCBI Taxonomy" id="1130080"/>
    <lineage>
        <taxon>Bacteria</taxon>
        <taxon>Bacillati</taxon>
        <taxon>Bacillota</taxon>
        <taxon>Bacilli</taxon>
        <taxon>Lactobacillales</taxon>
        <taxon>Carnobacteriaceae</taxon>
        <taxon>Alkalibacterium</taxon>
    </lineage>
</organism>
<dbReference type="SUPFAM" id="SSF51261">
    <property type="entry name" value="Duplicated hybrid motif"/>
    <property type="match status" value="1"/>
</dbReference>
<dbReference type="Pfam" id="PF01551">
    <property type="entry name" value="Peptidase_M23"/>
    <property type="match status" value="1"/>
</dbReference>
<evidence type="ECO:0000256" key="2">
    <source>
        <dbReference type="SAM" id="Phobius"/>
    </source>
</evidence>
<dbReference type="InterPro" id="IPR016047">
    <property type="entry name" value="M23ase_b-sheet_dom"/>
</dbReference>
<comment type="subcellular location">
    <subcellularLocation>
        <location evidence="1">Cell surface</location>
    </subcellularLocation>
</comment>
<keyword evidence="2" id="KW-0812">Transmembrane</keyword>
<accession>A0A1H6T5H6</accession>
<dbReference type="InterPro" id="IPR011055">
    <property type="entry name" value="Dup_hybrid_motif"/>
</dbReference>
<proteinExistence type="predicted"/>
<protein>
    <submittedName>
        <fullName evidence="5">Peptidase family M23</fullName>
    </submittedName>
</protein>
<dbReference type="PANTHER" id="PTHR21666:SF270">
    <property type="entry name" value="MUREIN HYDROLASE ACTIVATOR ENVC"/>
    <property type="match status" value="1"/>
</dbReference>
<dbReference type="Gene3D" id="1.10.530.10">
    <property type="match status" value="1"/>
</dbReference>
<dbReference type="InterPro" id="IPR050570">
    <property type="entry name" value="Cell_wall_metabolism_enzyme"/>
</dbReference>
<evidence type="ECO:0000259" key="3">
    <source>
        <dbReference type="Pfam" id="PF01551"/>
    </source>
</evidence>
<gene>
    <name evidence="5" type="ORF">SAMN04488113_11636</name>
</gene>
<dbReference type="GO" id="GO:0004222">
    <property type="term" value="F:metalloendopeptidase activity"/>
    <property type="evidence" value="ECO:0007669"/>
    <property type="project" value="TreeGrafter"/>
</dbReference>
<sequence>MKKLTFLSRFGKWIGIGIVVLFLFFLIIVTLLFQREEQRQDNLGSYGAGEVPESVLQWQPYIEQELAKYGRADNLHVLLAITTQESGGTASLDIMQASESLGLPPNTIQDPLFSIEVGVRYFDEVMTQAENAGVDVDTAIQAYNMGNGYINFVAQNGGKHSGELAQEFSNQMKAQLGWSVYGDPNYVAHVKRYLGESLGNLGKDTAFGQLQNPYFGQEDKYVVTSEIGWRWGRMHKGIDLAPLGATNLPVASAGEGTVVYAGFSPTGGFMVRIRHDEYVSDSGNTLHTQYLHLSQPPSVNIGELVDKGQIIGLTGTTGRSTGVHLHFEVHNGEGNQVNPRHFVDFSPH</sequence>
<dbReference type="CDD" id="cd12797">
    <property type="entry name" value="M23_peptidase"/>
    <property type="match status" value="1"/>
</dbReference>
<dbReference type="PANTHER" id="PTHR21666">
    <property type="entry name" value="PEPTIDASE-RELATED"/>
    <property type="match status" value="1"/>
</dbReference>